<evidence type="ECO:0000313" key="1">
    <source>
        <dbReference type="EMBL" id="QNM11803.1"/>
    </source>
</evidence>
<dbReference type="RefSeq" id="WP_158552373.1">
    <property type="nucleotide sequence ID" value="NZ_CP060636.1"/>
</dbReference>
<proteinExistence type="predicted"/>
<sequence>MEPNSKMDNLLEQLNDELIQMQVTDDYCETDNVKWLFNHIGEQLVIMGITKKSEA</sequence>
<dbReference type="KEGG" id="ehn:H9Q80_16385"/>
<organism evidence="1 2">
    <name type="scientific">[Eubacterium] hominis</name>
    <dbReference type="NCBI Taxonomy" id="2764325"/>
    <lineage>
        <taxon>Bacteria</taxon>
        <taxon>Bacillati</taxon>
        <taxon>Bacillota</taxon>
        <taxon>Erysipelotrichia</taxon>
        <taxon>Erysipelotrichales</taxon>
        <taxon>Erysipelotrichaceae</taxon>
        <taxon>Amedibacillus</taxon>
    </lineage>
</organism>
<dbReference type="EMBL" id="CP060636">
    <property type="protein sequence ID" value="QNM11803.1"/>
    <property type="molecule type" value="Genomic_DNA"/>
</dbReference>
<dbReference type="AlphaFoldDB" id="A0A7G9GLX1"/>
<accession>A0A7G9GLX1</accession>
<gene>
    <name evidence="1" type="ORF">H9Q80_16385</name>
</gene>
<keyword evidence="2" id="KW-1185">Reference proteome</keyword>
<reference evidence="1 2" key="1">
    <citation type="submission" date="2020-08" db="EMBL/GenBank/DDBJ databases">
        <authorList>
            <person name="Liu C."/>
            <person name="Sun Q."/>
        </authorList>
    </citation>
    <scope>NUCLEOTIDE SEQUENCE [LARGE SCALE GENOMIC DNA]</scope>
    <source>
        <strain evidence="1 2">NSJ-61</strain>
    </source>
</reference>
<evidence type="ECO:0000313" key="2">
    <source>
        <dbReference type="Proteomes" id="UP000515856"/>
    </source>
</evidence>
<name>A0A7G9GLX1_9FIRM</name>
<protein>
    <submittedName>
        <fullName evidence="1">Uncharacterized protein</fullName>
    </submittedName>
</protein>
<dbReference type="Proteomes" id="UP000515856">
    <property type="component" value="Chromosome"/>
</dbReference>